<dbReference type="AlphaFoldDB" id="A0A323URZ5"/>
<comment type="caution">
    <text evidence="1">The sequence shown here is derived from an EMBL/GenBank/DDBJ whole genome shotgun (WGS) entry which is preliminary data.</text>
</comment>
<gene>
    <name evidence="1" type="ORF">DNK49_17280</name>
</gene>
<name>A0A323URZ5_9RHOO</name>
<dbReference type="OrthoDB" id="8633716at2"/>
<protein>
    <submittedName>
        <fullName evidence="1">Uncharacterized protein</fullName>
    </submittedName>
</protein>
<reference evidence="1 2" key="1">
    <citation type="submission" date="2018-06" db="EMBL/GenBank/DDBJ databases">
        <title>Azoarcus communis strain SWub3 genome.</title>
        <authorList>
            <person name="Zorraquino Salvo V."/>
            <person name="Toubiana D."/>
            <person name="Blumwald E."/>
        </authorList>
    </citation>
    <scope>NUCLEOTIDE SEQUENCE [LARGE SCALE GENOMIC DNA]</scope>
    <source>
        <strain evidence="1 2">SWub3</strain>
    </source>
</reference>
<accession>A0A323URZ5</accession>
<dbReference type="EMBL" id="QKOE01000015">
    <property type="protein sequence ID" value="PZA15304.1"/>
    <property type="molecule type" value="Genomic_DNA"/>
</dbReference>
<proteinExistence type="predicted"/>
<organism evidence="1 2">
    <name type="scientific">Parazoarcus communis SWub3 = DSM 12120</name>
    <dbReference type="NCBI Taxonomy" id="1121029"/>
    <lineage>
        <taxon>Bacteria</taxon>
        <taxon>Pseudomonadati</taxon>
        <taxon>Pseudomonadota</taxon>
        <taxon>Betaproteobacteria</taxon>
        <taxon>Rhodocyclales</taxon>
        <taxon>Zoogloeaceae</taxon>
        <taxon>Parazoarcus</taxon>
    </lineage>
</organism>
<dbReference type="RefSeq" id="WP_110527345.1">
    <property type="nucleotide sequence ID" value="NZ_QKOE01000015.1"/>
</dbReference>
<keyword evidence="2" id="KW-1185">Reference proteome</keyword>
<evidence type="ECO:0000313" key="1">
    <source>
        <dbReference type="EMBL" id="PZA15304.1"/>
    </source>
</evidence>
<dbReference type="Proteomes" id="UP000248259">
    <property type="component" value="Unassembled WGS sequence"/>
</dbReference>
<evidence type="ECO:0000313" key="2">
    <source>
        <dbReference type="Proteomes" id="UP000248259"/>
    </source>
</evidence>
<sequence length="194" mass="20786">MAADMWRVPASKVHKVGTLSFVQDSGVMTHAATASNGNYLFSEVGAGTKPLALIGMWHEVINFLAQRPTAAIENRILDLPDIYMGACFYRPGERFKGLFPIHDTIQQLTEGLAAMTPGNTVTDVGGLIGEGVSAIHKQVKTRQRPPAISMASTPVVVTFTYLPAKDVELIGTGTADFQTLQPIVTRVLSAFSGV</sequence>